<reference evidence="3" key="2">
    <citation type="submission" date="2025-08" db="UniProtKB">
        <authorList>
            <consortium name="Ensembl"/>
        </authorList>
    </citation>
    <scope>IDENTIFICATION</scope>
    <source>
        <strain evidence="3">Hereford</strain>
    </source>
</reference>
<proteinExistence type="predicted"/>
<protein>
    <recommendedName>
        <fullName evidence="5">Coiled-coil domain containing 7</fullName>
    </recommendedName>
</protein>
<evidence type="ECO:0008006" key="5">
    <source>
        <dbReference type="Google" id="ProtNLM"/>
    </source>
</evidence>
<organism evidence="3 4">
    <name type="scientific">Bos taurus</name>
    <name type="common">Bovine</name>
    <dbReference type="NCBI Taxonomy" id="9913"/>
    <lineage>
        <taxon>Eukaryota</taxon>
        <taxon>Metazoa</taxon>
        <taxon>Chordata</taxon>
        <taxon>Craniata</taxon>
        <taxon>Vertebrata</taxon>
        <taxon>Euteleostomi</taxon>
        <taxon>Mammalia</taxon>
        <taxon>Eutheria</taxon>
        <taxon>Laurasiatheria</taxon>
        <taxon>Artiodactyla</taxon>
        <taxon>Ruminantia</taxon>
        <taxon>Pecora</taxon>
        <taxon>Bovidae</taxon>
        <taxon>Bovinae</taxon>
        <taxon>Bos</taxon>
    </lineage>
</organism>
<accession>A0AAA9TEA1</accession>
<dbReference type="PANTHER" id="PTHR22035:SF4">
    <property type="entry name" value="COILED-COIL DOMAIN-CONTAINING PROTEIN 7"/>
    <property type="match status" value="1"/>
</dbReference>
<keyword evidence="4" id="KW-1185">Reference proteome</keyword>
<evidence type="ECO:0000313" key="3">
    <source>
        <dbReference type="Ensembl" id="ENSBTAP00000096929.1"/>
    </source>
</evidence>
<keyword evidence="1" id="KW-0175">Coiled coil</keyword>
<feature type="region of interest" description="Disordered" evidence="2">
    <location>
        <begin position="305"/>
        <end position="344"/>
    </location>
</feature>
<dbReference type="Ensembl" id="ENSBTAT00000092566.1">
    <property type="protein sequence ID" value="ENSBTAP00000096929.1"/>
    <property type="gene ID" value="ENSBTAG00000052951.3"/>
</dbReference>
<reference evidence="3" key="1">
    <citation type="submission" date="2018-03" db="EMBL/GenBank/DDBJ databases">
        <title>ARS-UCD1.2.</title>
        <authorList>
            <person name="Rosen B.D."/>
            <person name="Bickhart D.M."/>
            <person name="Koren S."/>
            <person name="Schnabel R.D."/>
            <person name="Hall R."/>
            <person name="Zimin A."/>
            <person name="Dreischer C."/>
            <person name="Schultheiss S."/>
            <person name="Schroeder S.G."/>
            <person name="Elsik C.G."/>
            <person name="Couldrey C."/>
            <person name="Liu G.E."/>
            <person name="Van Tassell C.P."/>
            <person name="Phillippy A.M."/>
            <person name="Smith T.P.L."/>
            <person name="Medrano J.F."/>
        </authorList>
    </citation>
    <scope>NUCLEOTIDE SEQUENCE [LARGE SCALE GENOMIC DNA]</scope>
    <source>
        <strain evidence="3">Hereford</strain>
    </source>
</reference>
<name>A0AAA9TEA1_BOVIN</name>
<dbReference type="AlphaFoldDB" id="A0AAA9TEA1"/>
<dbReference type="GeneTree" id="ENSGT00390000009751"/>
<evidence type="ECO:0000313" key="4">
    <source>
        <dbReference type="Proteomes" id="UP000009136"/>
    </source>
</evidence>
<gene>
    <name evidence="3" type="primary">CCDC7</name>
</gene>
<dbReference type="PANTHER" id="PTHR22035">
    <property type="entry name" value="COILED-COIL DOMAIN-CONTAINING PROTEIN 7"/>
    <property type="match status" value="1"/>
</dbReference>
<evidence type="ECO:0000256" key="1">
    <source>
        <dbReference type="SAM" id="Coils"/>
    </source>
</evidence>
<sequence length="451" mass="51225">MKPVKHLLTSSSKLVNVPELTFKKGLFNSPLSPKPKEKHSAKVVRDKLEPMVLKSPPTGESIVRYALPIPSSKTKELIAEDELIRKITKHLKMVVSSLEETYGYGTQNGEKAVVKPEHEELNFSVGDDLTSFLICCSQFATQLEAAAKEEHNILESLFKWFQRQVNQMEEISKDQTFSEAEFPTPDKTVSLSIAQIVKQVHKLEELKNRLKEGSKGNFRELLSKPFIKTHSTEEITDVSVTEPQTSPVTNQLNTMLKIFENQANKLERAMNEQLMLEAKYTQIQSDLQVLSEEKLMLENELQKLKSTEKTKATSERTKKVMKTEKKKDKGKSEDSEAKKSVGKELKVKENMPQVQKVAHALEIENKVLREQLKQALQEAERAKQQLAYFLNQEKEFLKSEAKTKTTTEMGTGKLKVKGEDSKYILLENETRKAVVGDSGGQKTNDKITYPQ</sequence>
<feature type="coiled-coil region" evidence="1">
    <location>
        <begin position="358"/>
        <end position="392"/>
    </location>
</feature>
<dbReference type="Proteomes" id="UP000009136">
    <property type="component" value="Chromosome 13"/>
</dbReference>
<reference evidence="3" key="3">
    <citation type="submission" date="2025-09" db="UniProtKB">
        <authorList>
            <consortium name="Ensembl"/>
        </authorList>
    </citation>
    <scope>IDENTIFICATION</scope>
    <source>
        <strain evidence="3">Hereford</strain>
    </source>
</reference>
<evidence type="ECO:0000256" key="2">
    <source>
        <dbReference type="SAM" id="MobiDB-lite"/>
    </source>
</evidence>
<dbReference type="Pfam" id="PF15368">
    <property type="entry name" value="BioT2"/>
    <property type="match status" value="1"/>
</dbReference>
<dbReference type="InterPro" id="IPR029272">
    <property type="entry name" value="CCDC7"/>
</dbReference>